<name>A0A6B2LY01_9BACT</name>
<comment type="caution">
    <text evidence="5">The sequence shown here is derived from an EMBL/GenBank/DDBJ whole genome shotgun (WGS) entry which is preliminary data.</text>
</comment>
<organism evidence="5 6">
    <name type="scientific">Oceanipulchritudo coccoides</name>
    <dbReference type="NCBI Taxonomy" id="2706888"/>
    <lineage>
        <taxon>Bacteria</taxon>
        <taxon>Pseudomonadati</taxon>
        <taxon>Verrucomicrobiota</taxon>
        <taxon>Opitutia</taxon>
        <taxon>Puniceicoccales</taxon>
        <taxon>Oceanipulchritudinaceae</taxon>
        <taxon>Oceanipulchritudo</taxon>
    </lineage>
</organism>
<feature type="domain" description="Glycoside hydrolase family 42 N-terminal" evidence="4">
    <location>
        <begin position="395"/>
        <end position="560"/>
    </location>
</feature>
<dbReference type="GO" id="GO:0004565">
    <property type="term" value="F:beta-galactosidase activity"/>
    <property type="evidence" value="ECO:0007669"/>
    <property type="project" value="InterPro"/>
</dbReference>
<proteinExistence type="predicted"/>
<evidence type="ECO:0000313" key="5">
    <source>
        <dbReference type="EMBL" id="NDV61488.1"/>
    </source>
</evidence>
<sequence length="676" mass="76436">MRKIHLTLSILGILSLSAIPAAAGHTPPKSGGDLCLKELSPERYEVTLRGEQGEGRILFDFQKSPLDLSDFSHMATQLENLTGTELDIRLHATSEKEKNDHYINGRYFVAGGEDRLMRILINRDYFPEDHPWTKTFGRIRGLPGGHQSNWRYLDPSQMRSVELKISWKGLTGEIRTVHLSTPHGSGAYTTDKLTPDDLPQPLIDSMGQLIDGKWEGRVTDPDELTADGKRDLEKFTGQPVLKGLSEYGGWMDGPRLTATGHFRVEKVDGKWWFVDPDGYLFWSLGVTGVGGGAMTPTSGREHFFTKLTGAEFWREENFKRGYDFTLANLHRKYGANWREANQQVTFGRMRSWGLNTTGAWSVESVLGHGMVPYTLILHPRLQELGKLDKIPDPFSPEFQKSLVRDVKEAAKSYAGDPWNLGVFIDNELHWGRGIQVAREVIGLDSSVPAKNAMINLFKKKYGKIDSLNTAWETNYKRFKEVGVLPKEKETPAYLQDLAEFCDHHADTYFSQCKAALEEFMPGHLYLGCRFHGAIYDGKNPIVQKAASRHVDVMSYNIYKNSIHDIETTSEVDRPILIGEFHFGTGSHGVWGSGLVPCDSLEDQARLYKTYAMEAAADPNFVGVHWFKWADHPTTGRYDGENYRIGFVNIVDRPYKTLTEAIRDVSSHMYPLRYSTE</sequence>
<dbReference type="RefSeq" id="WP_163962473.1">
    <property type="nucleotide sequence ID" value="NZ_JAAGNX010000001.1"/>
</dbReference>
<dbReference type="GO" id="GO:0005975">
    <property type="term" value="P:carbohydrate metabolic process"/>
    <property type="evidence" value="ECO:0007669"/>
    <property type="project" value="InterPro"/>
</dbReference>
<dbReference type="EMBL" id="JAAGNX010000001">
    <property type="protein sequence ID" value="NDV61488.1"/>
    <property type="molecule type" value="Genomic_DNA"/>
</dbReference>
<accession>A0A6B2LY01</accession>
<keyword evidence="3" id="KW-0732">Signal</keyword>
<dbReference type="Gene3D" id="3.20.20.80">
    <property type="entry name" value="Glycosidases"/>
    <property type="match status" value="1"/>
</dbReference>
<protein>
    <recommendedName>
        <fullName evidence="4">Glycoside hydrolase family 42 N-terminal domain-containing protein</fullName>
    </recommendedName>
</protein>
<keyword evidence="2" id="KW-0326">Glycosidase</keyword>
<reference evidence="5 6" key="1">
    <citation type="submission" date="2020-02" db="EMBL/GenBank/DDBJ databases">
        <title>Albibacoteraceae fam. nov., the first described family within the subdivision 4 Verrucomicrobia.</title>
        <authorList>
            <person name="Xi F."/>
        </authorList>
    </citation>
    <scope>NUCLEOTIDE SEQUENCE [LARGE SCALE GENOMIC DNA]</scope>
    <source>
        <strain evidence="5 6">CK1056</strain>
    </source>
</reference>
<feature type="signal peptide" evidence="3">
    <location>
        <begin position="1"/>
        <end position="23"/>
    </location>
</feature>
<dbReference type="Pfam" id="PF02449">
    <property type="entry name" value="Glyco_hydro_42"/>
    <property type="match status" value="1"/>
</dbReference>
<keyword evidence="6" id="KW-1185">Reference proteome</keyword>
<keyword evidence="1" id="KW-0378">Hydrolase</keyword>
<feature type="chain" id="PRO_5025458432" description="Glycoside hydrolase family 42 N-terminal domain-containing protein" evidence="3">
    <location>
        <begin position="24"/>
        <end position="676"/>
    </location>
</feature>
<dbReference type="Proteomes" id="UP000478417">
    <property type="component" value="Unassembled WGS sequence"/>
</dbReference>
<evidence type="ECO:0000256" key="1">
    <source>
        <dbReference type="ARBA" id="ARBA00022801"/>
    </source>
</evidence>
<dbReference type="GO" id="GO:0009341">
    <property type="term" value="C:beta-galactosidase complex"/>
    <property type="evidence" value="ECO:0007669"/>
    <property type="project" value="InterPro"/>
</dbReference>
<evidence type="ECO:0000313" key="6">
    <source>
        <dbReference type="Proteomes" id="UP000478417"/>
    </source>
</evidence>
<dbReference type="AlphaFoldDB" id="A0A6B2LY01"/>
<evidence type="ECO:0000256" key="2">
    <source>
        <dbReference type="ARBA" id="ARBA00023295"/>
    </source>
</evidence>
<dbReference type="InterPro" id="IPR017853">
    <property type="entry name" value="GH"/>
</dbReference>
<gene>
    <name evidence="5" type="ORF">G0Q06_03395</name>
</gene>
<dbReference type="InterPro" id="IPR013529">
    <property type="entry name" value="Glyco_hydro_42_N"/>
</dbReference>
<evidence type="ECO:0000259" key="4">
    <source>
        <dbReference type="Pfam" id="PF02449"/>
    </source>
</evidence>
<evidence type="ECO:0000256" key="3">
    <source>
        <dbReference type="SAM" id="SignalP"/>
    </source>
</evidence>
<dbReference type="SUPFAM" id="SSF51445">
    <property type="entry name" value="(Trans)glycosidases"/>
    <property type="match status" value="1"/>
</dbReference>